<dbReference type="InterPro" id="IPR050330">
    <property type="entry name" value="Bact_OuterMem_StrucFunc"/>
</dbReference>
<dbReference type="InterPro" id="IPR025713">
    <property type="entry name" value="MotB-like_N_dom"/>
</dbReference>
<reference evidence="11" key="1">
    <citation type="submission" date="2016-11" db="EMBL/GenBank/DDBJ databases">
        <authorList>
            <person name="Varghese N."/>
            <person name="Submissions S."/>
        </authorList>
    </citation>
    <scope>NUCLEOTIDE SEQUENCE [LARGE SCALE GENOMIC DNA]</scope>
    <source>
        <strain evidence="11">DSM 18095</strain>
    </source>
</reference>
<dbReference type="PANTHER" id="PTHR30329">
    <property type="entry name" value="STATOR ELEMENT OF FLAGELLAR MOTOR COMPLEX"/>
    <property type="match status" value="1"/>
</dbReference>
<feature type="domain" description="OmpA-like" evidence="9">
    <location>
        <begin position="109"/>
        <end position="234"/>
    </location>
</feature>
<keyword evidence="3" id="KW-1003">Cell membrane</keyword>
<comment type="subcellular location">
    <subcellularLocation>
        <location evidence="1">Cell membrane</location>
        <topology evidence="1">Single-pass membrane protein</topology>
    </subcellularLocation>
</comment>
<evidence type="ECO:0000256" key="5">
    <source>
        <dbReference type="ARBA" id="ARBA00022989"/>
    </source>
</evidence>
<dbReference type="Pfam" id="PF13677">
    <property type="entry name" value="MotB_plug"/>
    <property type="match status" value="1"/>
</dbReference>
<dbReference type="RefSeq" id="WP_072972414.1">
    <property type="nucleotide sequence ID" value="NZ_FQTY01000001.1"/>
</dbReference>
<sequence>MARRRRQEESGGGSPGWLTTYSDLVTLLLCFFILLFSFSNVDAEKFRSIMASFQGGSGVLEGGTSLDIPINTIEDYMDIEADLKSLIEHLDEYAETLGLGERLEIKPEERGIVIRFMDNVLFDSGSAEIKPGSLDILKSVAEMLNREEFSNRQIKVEGHTDSDQIIRSSKFPTNWELSSARATNVLRYLVEVENIEGNRVSSSGYSYYRPILPNDSPENKAKNRRVDIVILKDSYEELEP</sequence>
<dbReference type="AlphaFoldDB" id="A0A1M4SLE8"/>
<dbReference type="CDD" id="cd07185">
    <property type="entry name" value="OmpA_C-like"/>
    <property type="match status" value="1"/>
</dbReference>
<evidence type="ECO:0000256" key="7">
    <source>
        <dbReference type="PROSITE-ProRule" id="PRU00473"/>
    </source>
</evidence>
<protein>
    <submittedName>
        <fullName evidence="10">Chemotaxis protein MotB</fullName>
    </submittedName>
</protein>
<dbReference type="Gene3D" id="3.30.1330.60">
    <property type="entry name" value="OmpA-like domain"/>
    <property type="match status" value="1"/>
</dbReference>
<dbReference type="STRING" id="1123404.SAMN02745784_00380"/>
<keyword evidence="11" id="KW-1185">Reference proteome</keyword>
<gene>
    <name evidence="10" type="ORF">SAMN02745784_00380</name>
</gene>
<keyword evidence="5 8" id="KW-1133">Transmembrane helix</keyword>
<evidence type="ECO:0000256" key="2">
    <source>
        <dbReference type="ARBA" id="ARBA00008914"/>
    </source>
</evidence>
<evidence type="ECO:0000256" key="4">
    <source>
        <dbReference type="ARBA" id="ARBA00022692"/>
    </source>
</evidence>
<accession>A0A1M4SLE8</accession>
<dbReference type="InterPro" id="IPR006665">
    <property type="entry name" value="OmpA-like"/>
</dbReference>
<feature type="transmembrane region" description="Helical" evidence="8">
    <location>
        <begin position="21"/>
        <end position="39"/>
    </location>
</feature>
<evidence type="ECO:0000256" key="1">
    <source>
        <dbReference type="ARBA" id="ARBA00004162"/>
    </source>
</evidence>
<dbReference type="PROSITE" id="PS51123">
    <property type="entry name" value="OMPA_2"/>
    <property type="match status" value="1"/>
</dbReference>
<name>A0A1M4SLE8_9FIRM</name>
<dbReference type="GeneID" id="90995070"/>
<organism evidence="10 11">
    <name type="scientific">Tissierella praeacuta DSM 18095</name>
    <dbReference type="NCBI Taxonomy" id="1123404"/>
    <lineage>
        <taxon>Bacteria</taxon>
        <taxon>Bacillati</taxon>
        <taxon>Bacillota</taxon>
        <taxon>Tissierellia</taxon>
        <taxon>Tissierellales</taxon>
        <taxon>Tissierellaceae</taxon>
        <taxon>Tissierella</taxon>
    </lineage>
</organism>
<dbReference type="Pfam" id="PF00691">
    <property type="entry name" value="OmpA"/>
    <property type="match status" value="1"/>
</dbReference>
<keyword evidence="4 8" id="KW-0812">Transmembrane</keyword>
<evidence type="ECO:0000256" key="3">
    <source>
        <dbReference type="ARBA" id="ARBA00022475"/>
    </source>
</evidence>
<proteinExistence type="inferred from homology"/>
<evidence type="ECO:0000313" key="10">
    <source>
        <dbReference type="EMBL" id="SHE32982.1"/>
    </source>
</evidence>
<evidence type="ECO:0000256" key="8">
    <source>
        <dbReference type="SAM" id="Phobius"/>
    </source>
</evidence>
<dbReference type="SUPFAM" id="SSF103088">
    <property type="entry name" value="OmpA-like"/>
    <property type="match status" value="1"/>
</dbReference>
<comment type="similarity">
    <text evidence="2">Belongs to the MotB family.</text>
</comment>
<keyword evidence="6 7" id="KW-0472">Membrane</keyword>
<dbReference type="PANTHER" id="PTHR30329:SF21">
    <property type="entry name" value="LIPOPROTEIN YIAD-RELATED"/>
    <property type="match status" value="1"/>
</dbReference>
<dbReference type="GO" id="GO:0005886">
    <property type="term" value="C:plasma membrane"/>
    <property type="evidence" value="ECO:0007669"/>
    <property type="project" value="UniProtKB-SubCell"/>
</dbReference>
<evidence type="ECO:0000313" key="11">
    <source>
        <dbReference type="Proteomes" id="UP000184114"/>
    </source>
</evidence>
<dbReference type="InterPro" id="IPR036737">
    <property type="entry name" value="OmpA-like_sf"/>
</dbReference>
<dbReference type="Proteomes" id="UP000184114">
    <property type="component" value="Unassembled WGS sequence"/>
</dbReference>
<evidence type="ECO:0000256" key="6">
    <source>
        <dbReference type="ARBA" id="ARBA00023136"/>
    </source>
</evidence>
<dbReference type="EMBL" id="FQTY01000001">
    <property type="protein sequence ID" value="SHE32982.1"/>
    <property type="molecule type" value="Genomic_DNA"/>
</dbReference>
<evidence type="ECO:0000259" key="9">
    <source>
        <dbReference type="PROSITE" id="PS51123"/>
    </source>
</evidence>